<proteinExistence type="predicted"/>
<dbReference type="PANTHER" id="PTHR35908">
    <property type="entry name" value="HYPOTHETICAL FUSION PROTEIN"/>
    <property type="match status" value="1"/>
</dbReference>
<dbReference type="Proteomes" id="UP000824504">
    <property type="component" value="Chromosome"/>
</dbReference>
<dbReference type="RefSeq" id="WP_219079771.1">
    <property type="nucleotide sequence ID" value="NZ_CP079216.1"/>
</dbReference>
<dbReference type="Pfam" id="PF18029">
    <property type="entry name" value="Glyoxalase_6"/>
    <property type="match status" value="1"/>
</dbReference>
<gene>
    <name evidence="2" type="ORF">KDB89_07420</name>
</gene>
<accession>A0ABX8SE00</accession>
<dbReference type="InterPro" id="IPR041581">
    <property type="entry name" value="Glyoxalase_6"/>
</dbReference>
<name>A0ABX8SE00_9ACTN</name>
<organism evidence="2 3">
    <name type="scientific">Tessaracoccus palaemonis</name>
    <dbReference type="NCBI Taxonomy" id="2829499"/>
    <lineage>
        <taxon>Bacteria</taxon>
        <taxon>Bacillati</taxon>
        <taxon>Actinomycetota</taxon>
        <taxon>Actinomycetes</taxon>
        <taxon>Propionibacteriales</taxon>
        <taxon>Propionibacteriaceae</taxon>
        <taxon>Tessaracoccus</taxon>
    </lineage>
</organism>
<reference evidence="2 3" key="1">
    <citation type="submission" date="2021-07" db="EMBL/GenBank/DDBJ databases">
        <title>complete genome sequencing of Tessaracoccus sp.J1M15.</title>
        <authorList>
            <person name="Bae J.-W."/>
            <person name="Kim D.-y."/>
        </authorList>
    </citation>
    <scope>NUCLEOTIDE SEQUENCE [LARGE SCALE GENOMIC DNA]</scope>
    <source>
        <strain evidence="2 3">J1M15</strain>
    </source>
</reference>
<protein>
    <submittedName>
        <fullName evidence="2">VOC family protein</fullName>
    </submittedName>
</protein>
<feature type="domain" description="Glyoxalase-like" evidence="1">
    <location>
        <begin position="8"/>
        <end position="143"/>
    </location>
</feature>
<sequence>MSRHPFHLTLDASDPTALGEFWALALGYRREDPPAPHSTWEEALTAWGLPEERWNDANAIVDPTGAGPRIFIQKVPEPKTAKNRLHLDVVVSESAEGKDRGALRAKADELVAAGATEMLVFDDPMLGHWIVMADPEGNEFCVI</sequence>
<keyword evidence="3" id="KW-1185">Reference proteome</keyword>
<dbReference type="EMBL" id="CP079216">
    <property type="protein sequence ID" value="QXT61643.1"/>
    <property type="molecule type" value="Genomic_DNA"/>
</dbReference>
<dbReference type="PANTHER" id="PTHR35908:SF1">
    <property type="entry name" value="CONSERVED PROTEIN"/>
    <property type="match status" value="1"/>
</dbReference>
<evidence type="ECO:0000313" key="3">
    <source>
        <dbReference type="Proteomes" id="UP000824504"/>
    </source>
</evidence>
<evidence type="ECO:0000313" key="2">
    <source>
        <dbReference type="EMBL" id="QXT61643.1"/>
    </source>
</evidence>
<dbReference type="CDD" id="cd06587">
    <property type="entry name" value="VOC"/>
    <property type="match status" value="1"/>
</dbReference>
<evidence type="ECO:0000259" key="1">
    <source>
        <dbReference type="Pfam" id="PF18029"/>
    </source>
</evidence>